<comment type="caution">
    <text evidence="2">The sequence shown here is derived from an EMBL/GenBank/DDBJ whole genome shotgun (WGS) entry which is preliminary data.</text>
</comment>
<evidence type="ECO:0000313" key="2">
    <source>
        <dbReference type="EMBL" id="MCE3216560.1"/>
    </source>
</evidence>
<gene>
    <name evidence="2" type="ORF">HAX54_006884</name>
</gene>
<keyword evidence="3" id="KW-1185">Reference proteome</keyword>
<name>A0ABS8WX03_DATST</name>
<dbReference type="EMBL" id="JACEIK010013538">
    <property type="protein sequence ID" value="MCE3216560.1"/>
    <property type="molecule type" value="Genomic_DNA"/>
</dbReference>
<accession>A0ABS8WX03</accession>
<sequence>MEDISLNVKGPYCFNTNYNHQSSGSNVSGPNHYKANYSNQYNSNTGNRIGYQHKP</sequence>
<proteinExistence type="predicted"/>
<evidence type="ECO:0000313" key="3">
    <source>
        <dbReference type="Proteomes" id="UP000823775"/>
    </source>
</evidence>
<protein>
    <submittedName>
        <fullName evidence="2">Uncharacterized protein</fullName>
    </submittedName>
</protein>
<dbReference type="Proteomes" id="UP000823775">
    <property type="component" value="Unassembled WGS sequence"/>
</dbReference>
<feature type="compositionally biased region" description="Polar residues" evidence="1">
    <location>
        <begin position="36"/>
        <end position="47"/>
    </location>
</feature>
<organism evidence="2 3">
    <name type="scientific">Datura stramonium</name>
    <name type="common">Jimsonweed</name>
    <name type="synonym">Common thornapple</name>
    <dbReference type="NCBI Taxonomy" id="4076"/>
    <lineage>
        <taxon>Eukaryota</taxon>
        <taxon>Viridiplantae</taxon>
        <taxon>Streptophyta</taxon>
        <taxon>Embryophyta</taxon>
        <taxon>Tracheophyta</taxon>
        <taxon>Spermatophyta</taxon>
        <taxon>Magnoliopsida</taxon>
        <taxon>eudicotyledons</taxon>
        <taxon>Gunneridae</taxon>
        <taxon>Pentapetalae</taxon>
        <taxon>asterids</taxon>
        <taxon>lamiids</taxon>
        <taxon>Solanales</taxon>
        <taxon>Solanaceae</taxon>
        <taxon>Solanoideae</taxon>
        <taxon>Datureae</taxon>
        <taxon>Datura</taxon>
    </lineage>
</organism>
<evidence type="ECO:0000256" key="1">
    <source>
        <dbReference type="SAM" id="MobiDB-lite"/>
    </source>
</evidence>
<feature type="region of interest" description="Disordered" evidence="1">
    <location>
        <begin position="20"/>
        <end position="55"/>
    </location>
</feature>
<reference evidence="2 3" key="1">
    <citation type="journal article" date="2021" name="BMC Genomics">
        <title>Datura genome reveals duplications of psychoactive alkaloid biosynthetic genes and high mutation rate following tissue culture.</title>
        <authorList>
            <person name="Rajewski A."/>
            <person name="Carter-House D."/>
            <person name="Stajich J."/>
            <person name="Litt A."/>
        </authorList>
    </citation>
    <scope>NUCLEOTIDE SEQUENCE [LARGE SCALE GENOMIC DNA]</scope>
    <source>
        <strain evidence="2">AR-01</strain>
    </source>
</reference>
<feature type="compositionally biased region" description="Polar residues" evidence="1">
    <location>
        <begin position="20"/>
        <end position="29"/>
    </location>
</feature>
<feature type="non-terminal residue" evidence="2">
    <location>
        <position position="55"/>
    </location>
</feature>